<accession>R9H564</accession>
<dbReference type="EMBL" id="AQPN01000020">
    <property type="protein sequence ID" value="EOR96319.1"/>
    <property type="molecule type" value="Genomic_DNA"/>
</dbReference>
<name>R9H564_9SPHI</name>
<evidence type="ECO:0008006" key="3">
    <source>
        <dbReference type="Google" id="ProtNLM"/>
    </source>
</evidence>
<proteinExistence type="predicted"/>
<dbReference type="AlphaFoldDB" id="R9H564"/>
<sequence>MKKTFGYASFSSLEQHLPTQIDALHKAACDVILNITV</sequence>
<keyword evidence="2" id="KW-1185">Reference proteome</keyword>
<comment type="caution">
    <text evidence="1">The sequence shown here is derived from an EMBL/GenBank/DDBJ whole genome shotgun (WGS) entry which is preliminary data.</text>
</comment>
<protein>
    <recommendedName>
        <fullName evidence="3">Resolvase/invertase-type recombinase catalytic domain-containing protein</fullName>
    </recommendedName>
</protein>
<organism evidence="1 2">
    <name type="scientific">Arcticibacter svalbardensis MN12-7</name>
    <dbReference type="NCBI Taxonomy" id="1150600"/>
    <lineage>
        <taxon>Bacteria</taxon>
        <taxon>Pseudomonadati</taxon>
        <taxon>Bacteroidota</taxon>
        <taxon>Sphingobacteriia</taxon>
        <taxon>Sphingobacteriales</taxon>
        <taxon>Sphingobacteriaceae</taxon>
        <taxon>Arcticibacter</taxon>
    </lineage>
</organism>
<dbReference type="Proteomes" id="UP000014174">
    <property type="component" value="Unassembled WGS sequence"/>
</dbReference>
<reference evidence="1 2" key="1">
    <citation type="journal article" date="2013" name="Genome Announc.">
        <title>Draft Genome Sequence of Arcticibacter svalbardensis Strain MN12-7T, a Member of the Family Sphingobacteriaceae Isolated from an Arctic Soil Sample.</title>
        <authorList>
            <person name="Shivaji S."/>
            <person name="Ara S."/>
            <person name="Prasad S."/>
            <person name="Manasa B.P."/>
            <person name="Begum Z."/>
            <person name="Singh A."/>
            <person name="Kumar Pinnaka A."/>
        </authorList>
    </citation>
    <scope>NUCLEOTIDE SEQUENCE [LARGE SCALE GENOMIC DNA]</scope>
    <source>
        <strain evidence="1 2">MN12-7</strain>
    </source>
</reference>
<gene>
    <name evidence="1" type="ORF">ADIARSV_0554</name>
</gene>
<evidence type="ECO:0000313" key="1">
    <source>
        <dbReference type="EMBL" id="EOR96319.1"/>
    </source>
</evidence>
<evidence type="ECO:0000313" key="2">
    <source>
        <dbReference type="Proteomes" id="UP000014174"/>
    </source>
</evidence>